<feature type="transmembrane region" description="Helical" evidence="4">
    <location>
        <begin position="219"/>
        <end position="239"/>
    </location>
</feature>
<feature type="transmembrane region" description="Helical" evidence="4">
    <location>
        <begin position="105"/>
        <end position="127"/>
    </location>
</feature>
<evidence type="ECO:0000256" key="2">
    <source>
        <dbReference type="ARBA" id="ARBA00022989"/>
    </source>
</evidence>
<protein>
    <submittedName>
        <fullName evidence="5">MFS transporter</fullName>
    </submittedName>
</protein>
<dbReference type="Gene3D" id="1.20.1250.20">
    <property type="entry name" value="MFS general substrate transporter like domains"/>
    <property type="match status" value="1"/>
</dbReference>
<evidence type="ECO:0000256" key="3">
    <source>
        <dbReference type="ARBA" id="ARBA00023136"/>
    </source>
</evidence>
<feature type="transmembrane region" description="Helical" evidence="4">
    <location>
        <begin position="245"/>
        <end position="262"/>
    </location>
</feature>
<keyword evidence="2 4" id="KW-1133">Transmembrane helix</keyword>
<feature type="transmembrane region" description="Helical" evidence="4">
    <location>
        <begin position="53"/>
        <end position="74"/>
    </location>
</feature>
<feature type="transmembrane region" description="Helical" evidence="4">
    <location>
        <begin position="165"/>
        <end position="185"/>
    </location>
</feature>
<dbReference type="SUPFAM" id="SSF103473">
    <property type="entry name" value="MFS general substrate transporter"/>
    <property type="match status" value="1"/>
</dbReference>
<dbReference type="EMBL" id="JAAOCA010000013">
    <property type="protein sequence ID" value="MBD1599358.1"/>
    <property type="molecule type" value="Genomic_DNA"/>
</dbReference>
<evidence type="ECO:0000256" key="4">
    <source>
        <dbReference type="SAM" id="Phobius"/>
    </source>
</evidence>
<organism evidence="5 6">
    <name type="scientific">Pseudomonas typographi</name>
    <dbReference type="NCBI Taxonomy" id="2715964"/>
    <lineage>
        <taxon>Bacteria</taxon>
        <taxon>Pseudomonadati</taxon>
        <taxon>Pseudomonadota</taxon>
        <taxon>Gammaproteobacteria</taxon>
        <taxon>Pseudomonadales</taxon>
        <taxon>Pseudomonadaceae</taxon>
        <taxon>Pseudomonas</taxon>
    </lineage>
</organism>
<sequence length="397" mass="40936">MSTATPAERPSALKIALLGVLQILSWGGSFYLLGVLADPIVADTGWPRQGVLAGASLGLLVAGLLAPLCGRLIARIGGGTVLASHGFFLSAGLWLMAVAPSLPVFLLAWALIGAGMAGGLYDALFTSLGATHGLAARPIIVGVTLISGFCTTLMWPLLAVLAHTLGWRLTCGAYGVVLLAIYPLYRYALVAPPAAAAAHHARGHGHPALAPSIYWPMTLLFALAAALMTCISIVLLTVLQARGHSLASAIALGALIGPAQVLCRIGDLVFKRQAPMATALLSSGLTAVGLLVVDFAPAWVAWGLVCYGAGNGLRAIVKSTLPLVVVNPADYAEVSGRMARPALIAQALAPLACGYLIAHLGSEAMIDLMATLAILAFSLCLWLAWVVARAARARELQ</sequence>
<name>A0ABR7Z1U0_9PSED</name>
<evidence type="ECO:0000313" key="5">
    <source>
        <dbReference type="EMBL" id="MBD1599358.1"/>
    </source>
</evidence>
<dbReference type="InterPro" id="IPR011701">
    <property type="entry name" value="MFS"/>
</dbReference>
<feature type="transmembrane region" description="Helical" evidence="4">
    <location>
        <begin position="81"/>
        <end position="99"/>
    </location>
</feature>
<dbReference type="InterPro" id="IPR036259">
    <property type="entry name" value="MFS_trans_sf"/>
</dbReference>
<reference evidence="5 6" key="1">
    <citation type="journal article" date="2020" name="Insects">
        <title>Bacteria Belonging to Pseudomonas typographi sp. nov. from the Bark Beetle Ips typographus Have Genomic Potential to Aid in the Host Ecology.</title>
        <authorList>
            <person name="Peral-Aranega E."/>
            <person name="Saati-Santamaria Z."/>
            <person name="Kolarik M."/>
            <person name="Rivas R."/>
            <person name="Garcia-Fraile P."/>
        </authorList>
    </citation>
    <scope>NUCLEOTIDE SEQUENCE [LARGE SCALE GENOMIC DNA]</scope>
    <source>
        <strain evidence="5 6">CA3A</strain>
    </source>
</reference>
<dbReference type="RefSeq" id="WP_190420635.1">
    <property type="nucleotide sequence ID" value="NZ_JAAOCA010000013.1"/>
</dbReference>
<proteinExistence type="predicted"/>
<dbReference type="Pfam" id="PF07690">
    <property type="entry name" value="MFS_1"/>
    <property type="match status" value="1"/>
</dbReference>
<evidence type="ECO:0000313" key="6">
    <source>
        <dbReference type="Proteomes" id="UP000805841"/>
    </source>
</evidence>
<dbReference type="Proteomes" id="UP000805841">
    <property type="component" value="Unassembled WGS sequence"/>
</dbReference>
<evidence type="ECO:0000256" key="1">
    <source>
        <dbReference type="ARBA" id="ARBA00022692"/>
    </source>
</evidence>
<keyword evidence="1 4" id="KW-0812">Transmembrane</keyword>
<gene>
    <name evidence="5" type="ORF">HAQ05_11670</name>
</gene>
<accession>A0ABR7Z1U0</accession>
<comment type="caution">
    <text evidence="5">The sequence shown here is derived from an EMBL/GenBank/DDBJ whole genome shotgun (WGS) entry which is preliminary data.</text>
</comment>
<feature type="transmembrane region" description="Helical" evidence="4">
    <location>
        <begin position="139"/>
        <end position="159"/>
    </location>
</feature>
<feature type="transmembrane region" description="Helical" evidence="4">
    <location>
        <begin position="12"/>
        <end position="33"/>
    </location>
</feature>
<keyword evidence="3 4" id="KW-0472">Membrane</keyword>
<keyword evidence="6" id="KW-1185">Reference proteome</keyword>
<feature type="transmembrane region" description="Helical" evidence="4">
    <location>
        <begin position="364"/>
        <end position="388"/>
    </location>
</feature>
<feature type="transmembrane region" description="Helical" evidence="4">
    <location>
        <begin position="338"/>
        <end position="358"/>
    </location>
</feature>